<feature type="domain" description="TNFR-Cys" evidence="5">
    <location>
        <begin position="153"/>
        <end position="193"/>
    </location>
</feature>
<dbReference type="PANTHER" id="PTHR46875">
    <property type="entry name" value="TUMOR NECROSIS FACTOR RECEPTOR SUPERFAMILY MEMBER 5"/>
    <property type="match status" value="1"/>
</dbReference>
<feature type="disulfide bond" evidence="1">
    <location>
        <begin position="154"/>
        <end position="169"/>
    </location>
</feature>
<keyword evidence="3" id="KW-1133">Transmembrane helix</keyword>
<name>T1RP61_9TELE</name>
<accession>T1RP61</accession>
<dbReference type="Gene3D" id="2.10.50.10">
    <property type="entry name" value="Tumor Necrosis Factor Receptor, subunit A, domain 2"/>
    <property type="match status" value="3"/>
</dbReference>
<proteinExistence type="evidence at transcript level"/>
<feature type="transmembrane region" description="Helical" evidence="3">
    <location>
        <begin position="201"/>
        <end position="222"/>
    </location>
</feature>
<evidence type="ECO:0000256" key="1">
    <source>
        <dbReference type="PROSITE-ProRule" id="PRU00206"/>
    </source>
</evidence>
<keyword evidence="1" id="KW-1015">Disulfide bond</keyword>
<feature type="chain" id="PRO_5004594377" evidence="4">
    <location>
        <begin position="32"/>
        <end position="327"/>
    </location>
</feature>
<feature type="signal peptide" evidence="4">
    <location>
        <begin position="1"/>
        <end position="31"/>
    </location>
</feature>
<sequence>MLLRSTKQKFTNMRVLWQPIVWALMVVMTAAQPQCDPLTQYEMDGHCCKMCGPGFSMSSLSTCWDPQCQDCGEDDYQDKYTKQPKCERRPYCDSNLNFETPVHDKKKRTICTCKVGFHCSTEQCITCNPHSPCKPGYGAKSKGDHLRDTVCEKCPNGTFSSETSLDGVCQKWTECGHGQRIERSGTDTSDNICVGTQRTHVVVLAVVIPLIVVGLLVASVIWQCRGDQHDARGQVKSCVESCMGGSHEPLRGDTLITTPTDAQNVDEESSCPHEMQSSQEDGFIRTPEEIEDPTDVGSTDRGNFVTQETGKTAVLSRQESQPHTYGD</sequence>
<feature type="region of interest" description="Disordered" evidence="2">
    <location>
        <begin position="262"/>
        <end position="327"/>
    </location>
</feature>
<dbReference type="GO" id="GO:0035631">
    <property type="term" value="C:CD40 receptor complex"/>
    <property type="evidence" value="ECO:0007669"/>
    <property type="project" value="TreeGrafter"/>
</dbReference>
<dbReference type="PANTHER" id="PTHR46875:SF3">
    <property type="entry name" value="CD40 MOLECULE, TNF RECEPTOR SUPERFAMILY MEMBER 5"/>
    <property type="match status" value="1"/>
</dbReference>
<evidence type="ECO:0000256" key="3">
    <source>
        <dbReference type="SAM" id="Phobius"/>
    </source>
</evidence>
<evidence type="ECO:0000256" key="2">
    <source>
        <dbReference type="SAM" id="MobiDB-lite"/>
    </source>
</evidence>
<dbReference type="SMART" id="SM00208">
    <property type="entry name" value="TNFR"/>
    <property type="match status" value="3"/>
</dbReference>
<keyword evidence="3" id="KW-0812">Transmembrane</keyword>
<comment type="caution">
    <text evidence="1">Lacks conserved residue(s) required for the propagation of feature annotation.</text>
</comment>
<dbReference type="EMBL" id="JX914565">
    <property type="protein sequence ID" value="AGM16418.1"/>
    <property type="molecule type" value="mRNA"/>
</dbReference>
<keyword evidence="3" id="KW-0472">Membrane</keyword>
<feature type="repeat" description="TNFR-Cys" evidence="1">
    <location>
        <begin position="153"/>
        <end position="193"/>
    </location>
</feature>
<dbReference type="InterPro" id="IPR001368">
    <property type="entry name" value="TNFR/NGFR_Cys_rich_reg"/>
</dbReference>
<evidence type="ECO:0000313" key="6">
    <source>
        <dbReference type="EMBL" id="AGM16418.1"/>
    </source>
</evidence>
<dbReference type="PROSITE" id="PS50050">
    <property type="entry name" value="TNFR_NGFR_2"/>
    <property type="match status" value="1"/>
</dbReference>
<dbReference type="SUPFAM" id="SSF57586">
    <property type="entry name" value="TNF receptor-like"/>
    <property type="match status" value="2"/>
</dbReference>
<evidence type="ECO:0000259" key="5">
    <source>
        <dbReference type="PROSITE" id="PS50050"/>
    </source>
</evidence>
<protein>
    <submittedName>
        <fullName evidence="6">CD40</fullName>
    </submittedName>
</protein>
<dbReference type="InterPro" id="IPR034053">
    <property type="entry name" value="TNFRSF5_N_teleost"/>
</dbReference>
<feature type="disulfide bond" evidence="1">
    <location>
        <begin position="175"/>
        <end position="193"/>
    </location>
</feature>
<reference evidence="6" key="1">
    <citation type="submission" date="2012-10" db="EMBL/GenBank/DDBJ databases">
        <title>Molecular cloning and characterisation of CD40 from Lutjanus Sanguineus.</title>
        <authorList>
            <person name="Fan Y.X."/>
            <person name="Wu Z.H."/>
            <person name="Lu Y.S."/>
            <person name="Jian J.C."/>
        </authorList>
    </citation>
    <scope>NUCLEOTIDE SEQUENCE</scope>
</reference>
<dbReference type="CDD" id="cd13422">
    <property type="entry name" value="TNFRSF5_teleost"/>
    <property type="match status" value="1"/>
</dbReference>
<dbReference type="AlphaFoldDB" id="T1RP61"/>
<keyword evidence="4" id="KW-0732">Signal</keyword>
<dbReference type="GO" id="GO:0002768">
    <property type="term" value="P:immune response-regulating cell surface receptor signaling pathway"/>
    <property type="evidence" value="ECO:0007669"/>
    <property type="project" value="TreeGrafter"/>
</dbReference>
<feature type="compositionally biased region" description="Polar residues" evidence="2">
    <location>
        <begin position="296"/>
        <end position="327"/>
    </location>
</feature>
<evidence type="ECO:0000256" key="4">
    <source>
        <dbReference type="SAM" id="SignalP"/>
    </source>
</evidence>
<dbReference type="InterPro" id="IPR052135">
    <property type="entry name" value="TNFRSF5"/>
</dbReference>
<organism evidence="6">
    <name type="scientific">Lutjanus sanguineus</name>
    <name type="common">humphead snapper</name>
    <dbReference type="NCBI Taxonomy" id="264213"/>
    <lineage>
        <taxon>Eukaryota</taxon>
        <taxon>Metazoa</taxon>
        <taxon>Chordata</taxon>
        <taxon>Craniata</taxon>
        <taxon>Vertebrata</taxon>
        <taxon>Euteleostomi</taxon>
        <taxon>Actinopterygii</taxon>
        <taxon>Neopterygii</taxon>
        <taxon>Teleostei</taxon>
        <taxon>Neoteleostei</taxon>
        <taxon>Acanthomorphata</taxon>
        <taxon>Eupercaria</taxon>
        <taxon>Lutjaniformes</taxon>
        <taxon>Lutjanidae</taxon>
        <taxon>Lutjanus</taxon>
    </lineage>
</organism>
<dbReference type="GO" id="GO:0009897">
    <property type="term" value="C:external side of plasma membrane"/>
    <property type="evidence" value="ECO:0007669"/>
    <property type="project" value="TreeGrafter"/>
</dbReference>